<gene>
    <name evidence="1" type="ORF">MPEBLZ_01125</name>
</gene>
<organism evidence="1 2">
    <name type="scientific">Candidatus Methanoperedens nitratireducens</name>
    <dbReference type="NCBI Taxonomy" id="1392998"/>
    <lineage>
        <taxon>Archaea</taxon>
        <taxon>Methanobacteriati</taxon>
        <taxon>Methanobacteriota</taxon>
        <taxon>Stenosarchaea group</taxon>
        <taxon>Methanomicrobia</taxon>
        <taxon>Methanosarcinales</taxon>
        <taxon>ANME-2 cluster</taxon>
        <taxon>Candidatus Methanoperedentaceae</taxon>
        <taxon>Candidatus Methanoperedens</taxon>
    </lineage>
</organism>
<proteinExistence type="predicted"/>
<accession>A0A0P8A7X6</accession>
<evidence type="ECO:0000313" key="1">
    <source>
        <dbReference type="EMBL" id="KPQ44265.1"/>
    </source>
</evidence>
<dbReference type="Proteomes" id="UP000050360">
    <property type="component" value="Unassembled WGS sequence"/>
</dbReference>
<name>A0A0P8A7X6_9EURY</name>
<sequence>MNPHNQTDDLSFKPNDFPVARAIDIVGSISYSDGSVVSRTLKNTQRSWSMKAKRLLSVDTSASRKYGVHALDCT</sequence>
<dbReference type="AlphaFoldDB" id="A0A0P8A7X6"/>
<evidence type="ECO:0000313" key="2">
    <source>
        <dbReference type="Proteomes" id="UP000050360"/>
    </source>
</evidence>
<reference evidence="1 2" key="1">
    <citation type="submission" date="2015-09" db="EMBL/GenBank/DDBJ databases">
        <title>A metagenomics-based metabolic model of nitrate-dependent anaerobic oxidation of methane by Methanoperedens-like archaea.</title>
        <authorList>
            <person name="Arshad A."/>
            <person name="Speth D.R."/>
            <person name="De Graaf R.M."/>
            <person name="Op Den Camp H.J."/>
            <person name="Jetten M.S."/>
            <person name="Welte C.U."/>
        </authorList>
    </citation>
    <scope>NUCLEOTIDE SEQUENCE [LARGE SCALE GENOMIC DNA]</scope>
</reference>
<comment type="caution">
    <text evidence="1">The sequence shown here is derived from an EMBL/GenBank/DDBJ whole genome shotgun (WGS) entry which is preliminary data.</text>
</comment>
<protein>
    <submittedName>
        <fullName evidence="1">Uncharacterized protein</fullName>
    </submittedName>
</protein>
<dbReference type="EMBL" id="LKCM01000100">
    <property type="protein sequence ID" value="KPQ44265.1"/>
    <property type="molecule type" value="Genomic_DNA"/>
</dbReference>